<keyword evidence="1" id="KW-1185">Reference proteome</keyword>
<evidence type="ECO:0000313" key="1">
    <source>
        <dbReference type="Proteomes" id="UP000887574"/>
    </source>
</evidence>
<name>A0A915CSK8_9BILA</name>
<reference evidence="2" key="1">
    <citation type="submission" date="2022-11" db="UniProtKB">
        <authorList>
            <consortium name="WormBaseParasite"/>
        </authorList>
    </citation>
    <scope>IDENTIFICATION</scope>
</reference>
<protein>
    <submittedName>
        <fullName evidence="2">Mos1 transposase HTH domain-containing protein</fullName>
    </submittedName>
</protein>
<evidence type="ECO:0000313" key="2">
    <source>
        <dbReference type="WBParaSite" id="jg11793"/>
    </source>
</evidence>
<proteinExistence type="predicted"/>
<dbReference type="AlphaFoldDB" id="A0A915CSK8"/>
<dbReference type="Proteomes" id="UP000887574">
    <property type="component" value="Unplaced"/>
</dbReference>
<organism evidence="1 2">
    <name type="scientific">Ditylenchus dipsaci</name>
    <dbReference type="NCBI Taxonomy" id="166011"/>
    <lineage>
        <taxon>Eukaryota</taxon>
        <taxon>Metazoa</taxon>
        <taxon>Ecdysozoa</taxon>
        <taxon>Nematoda</taxon>
        <taxon>Chromadorea</taxon>
        <taxon>Rhabditida</taxon>
        <taxon>Tylenchina</taxon>
        <taxon>Tylenchomorpha</taxon>
        <taxon>Sphaerularioidea</taxon>
        <taxon>Anguinidae</taxon>
        <taxon>Anguininae</taxon>
        <taxon>Ditylenchus</taxon>
    </lineage>
</organism>
<sequence>MRTNPIKEFVKKLCEEGTSPAKTMEKITKKFGDQAPSQNTIYVWRRQFHGGKGERSAHFSRYKKTNSSSFSCKPNAYPVTNAASETDTSFNLMENSDDEKTYASNNQMGDLLPMEVAQIK</sequence>
<accession>A0A915CSK8</accession>
<dbReference type="WBParaSite" id="jg11793">
    <property type="protein sequence ID" value="jg11793"/>
    <property type="gene ID" value="jg11793"/>
</dbReference>